<keyword evidence="6" id="KW-1185">Reference proteome</keyword>
<dbReference type="AlphaFoldDB" id="A0A4Y6PQF8"/>
<dbReference type="EMBL" id="CP041186">
    <property type="protein sequence ID" value="QDG50015.1"/>
    <property type="molecule type" value="Genomic_DNA"/>
</dbReference>
<keyword evidence="3" id="KW-0862">Zinc</keyword>
<evidence type="ECO:0000313" key="6">
    <source>
        <dbReference type="Proteomes" id="UP000315995"/>
    </source>
</evidence>
<evidence type="ECO:0000256" key="1">
    <source>
        <dbReference type="ARBA" id="ARBA00005495"/>
    </source>
</evidence>
<comment type="similarity">
    <text evidence="1">Belongs to the Gfa family.</text>
</comment>
<feature type="domain" description="CENP-V/GFA" evidence="4">
    <location>
        <begin position="6"/>
        <end position="119"/>
    </location>
</feature>
<dbReference type="GO" id="GO:0016846">
    <property type="term" value="F:carbon-sulfur lyase activity"/>
    <property type="evidence" value="ECO:0007669"/>
    <property type="project" value="InterPro"/>
</dbReference>
<proteinExistence type="inferred from homology"/>
<dbReference type="Gene3D" id="2.170.150.70">
    <property type="match status" value="1"/>
</dbReference>
<evidence type="ECO:0000256" key="3">
    <source>
        <dbReference type="ARBA" id="ARBA00022833"/>
    </source>
</evidence>
<dbReference type="PANTHER" id="PTHR28620:SF1">
    <property type="entry name" value="CENP-V_GFA DOMAIN-CONTAINING PROTEIN"/>
    <property type="match status" value="1"/>
</dbReference>
<dbReference type="PANTHER" id="PTHR28620">
    <property type="entry name" value="CENTROMERE PROTEIN V"/>
    <property type="match status" value="1"/>
</dbReference>
<protein>
    <submittedName>
        <fullName evidence="5">GFA family protein</fullName>
    </submittedName>
</protein>
<dbReference type="OrthoDB" id="9805575at2"/>
<evidence type="ECO:0000256" key="2">
    <source>
        <dbReference type="ARBA" id="ARBA00022723"/>
    </source>
</evidence>
<evidence type="ECO:0000259" key="4">
    <source>
        <dbReference type="PROSITE" id="PS51891"/>
    </source>
</evidence>
<dbReference type="InterPro" id="IPR006913">
    <property type="entry name" value="CENP-V/GFA"/>
</dbReference>
<reference evidence="5 6" key="1">
    <citation type="submission" date="2019-06" db="EMBL/GenBank/DDBJ databases">
        <title>Persicimonas caeni gen. nov., sp. nov., a predatory bacterium isolated from solar saltern.</title>
        <authorList>
            <person name="Wang S."/>
        </authorList>
    </citation>
    <scope>NUCLEOTIDE SEQUENCE [LARGE SCALE GENOMIC DNA]</scope>
    <source>
        <strain evidence="5 6">YN101</strain>
    </source>
</reference>
<dbReference type="RefSeq" id="WP_141196511.1">
    <property type="nucleotide sequence ID" value="NZ_CP041186.1"/>
</dbReference>
<evidence type="ECO:0000313" key="5">
    <source>
        <dbReference type="EMBL" id="QDG50015.1"/>
    </source>
</evidence>
<sequence length="126" mass="14251">MTLQTYEGGCHCGRIRFEIDVDLGAAEILDCNCSICTKKGFLHLIVPPEHFRLLQGDDAISEYRFGTKQAVHKFCRTCGVHPFYTPRSHPDDVDVNVRALEGVEIGELEITPFDGRNWEDNVEGIR</sequence>
<dbReference type="Proteomes" id="UP000315995">
    <property type="component" value="Chromosome"/>
</dbReference>
<name>A0A4Y6PQF8_PERCE</name>
<keyword evidence="2" id="KW-0479">Metal-binding</keyword>
<accession>A0A4Y6PQF8</accession>
<dbReference type="PROSITE" id="PS51891">
    <property type="entry name" value="CENP_V_GFA"/>
    <property type="match status" value="1"/>
</dbReference>
<dbReference type="SUPFAM" id="SSF51316">
    <property type="entry name" value="Mss4-like"/>
    <property type="match status" value="1"/>
</dbReference>
<dbReference type="Pfam" id="PF04828">
    <property type="entry name" value="GFA"/>
    <property type="match status" value="1"/>
</dbReference>
<dbReference type="GO" id="GO:0046872">
    <property type="term" value="F:metal ion binding"/>
    <property type="evidence" value="ECO:0007669"/>
    <property type="project" value="UniProtKB-KW"/>
</dbReference>
<dbReference type="InterPro" id="IPR052355">
    <property type="entry name" value="CENP-V-like"/>
</dbReference>
<organism evidence="5 6">
    <name type="scientific">Persicimonas caeni</name>
    <dbReference type="NCBI Taxonomy" id="2292766"/>
    <lineage>
        <taxon>Bacteria</taxon>
        <taxon>Deltaproteobacteria</taxon>
        <taxon>Bradymonadales</taxon>
        <taxon>Bradymonadaceae</taxon>
        <taxon>Persicimonas</taxon>
    </lineage>
</organism>
<accession>A0A5B8Y5D6</accession>
<gene>
    <name evidence="5" type="ORF">FIV42_04440</name>
</gene>
<dbReference type="InterPro" id="IPR011057">
    <property type="entry name" value="Mss4-like_sf"/>
</dbReference>